<dbReference type="PANTHER" id="PTHR43313:SF36">
    <property type="entry name" value="D-BETA-HYDROXYBUTYRATE DEHYDROGENASE, MITOCHONDRIAL"/>
    <property type="match status" value="1"/>
</dbReference>
<dbReference type="GO" id="GO:0016491">
    <property type="term" value="F:oxidoreductase activity"/>
    <property type="evidence" value="ECO:0007669"/>
    <property type="project" value="TreeGrafter"/>
</dbReference>
<reference evidence="1 2" key="1">
    <citation type="journal article" date="2017" name="PLoS Biol.">
        <title>The sea cucumber genome provides insights into morphological evolution and visceral regeneration.</title>
        <authorList>
            <person name="Zhang X."/>
            <person name="Sun L."/>
            <person name="Yuan J."/>
            <person name="Sun Y."/>
            <person name="Gao Y."/>
            <person name="Zhang L."/>
            <person name="Li S."/>
            <person name="Dai H."/>
            <person name="Hamel J.F."/>
            <person name="Liu C."/>
            <person name="Yu Y."/>
            <person name="Liu S."/>
            <person name="Lin W."/>
            <person name="Guo K."/>
            <person name="Jin S."/>
            <person name="Xu P."/>
            <person name="Storey K.B."/>
            <person name="Huan P."/>
            <person name="Zhang T."/>
            <person name="Zhou Y."/>
            <person name="Zhang J."/>
            <person name="Lin C."/>
            <person name="Li X."/>
            <person name="Xing L."/>
            <person name="Huo D."/>
            <person name="Sun M."/>
            <person name="Wang L."/>
            <person name="Mercier A."/>
            <person name="Li F."/>
            <person name="Yang H."/>
            <person name="Xiang J."/>
        </authorList>
    </citation>
    <scope>NUCLEOTIDE SEQUENCE [LARGE SCALE GENOMIC DNA]</scope>
    <source>
        <strain evidence="1">Shaxun</strain>
        <tissue evidence="1">Muscle</tissue>
    </source>
</reference>
<comment type="caution">
    <text evidence="1">The sequence shown here is derived from an EMBL/GenBank/DDBJ whole genome shotgun (WGS) entry which is preliminary data.</text>
</comment>
<dbReference type="STRING" id="307972.A0A2G8KTV7"/>
<name>A0A2G8KTV7_STIJA</name>
<evidence type="ECO:0000313" key="2">
    <source>
        <dbReference type="Proteomes" id="UP000230750"/>
    </source>
</evidence>
<accession>A0A2G8KTV7</accession>
<gene>
    <name evidence="1" type="ORF">BSL78_11673</name>
</gene>
<evidence type="ECO:0000313" key="1">
    <source>
        <dbReference type="EMBL" id="PIK51434.1"/>
    </source>
</evidence>
<dbReference type="OrthoDB" id="2102561at2759"/>
<proteinExistence type="predicted"/>
<dbReference type="Proteomes" id="UP000230750">
    <property type="component" value="Unassembled WGS sequence"/>
</dbReference>
<protein>
    <submittedName>
        <fullName evidence="1">Putative D-beta-hydroxybutyrate dehydrogenase, mitochondrial</fullName>
    </submittedName>
</protein>
<dbReference type="PANTHER" id="PTHR43313">
    <property type="entry name" value="SHORT-CHAIN DEHYDROGENASE/REDUCTASE FAMILY 9C"/>
    <property type="match status" value="1"/>
</dbReference>
<organism evidence="1 2">
    <name type="scientific">Stichopus japonicus</name>
    <name type="common">Sea cucumber</name>
    <dbReference type="NCBI Taxonomy" id="307972"/>
    <lineage>
        <taxon>Eukaryota</taxon>
        <taxon>Metazoa</taxon>
        <taxon>Echinodermata</taxon>
        <taxon>Eleutherozoa</taxon>
        <taxon>Echinozoa</taxon>
        <taxon>Holothuroidea</taxon>
        <taxon>Aspidochirotacea</taxon>
        <taxon>Aspidochirotida</taxon>
        <taxon>Stichopodidae</taxon>
        <taxon>Apostichopus</taxon>
    </lineage>
</organism>
<dbReference type="AlphaFoldDB" id="A0A2G8KTV7"/>
<sequence length="188" mass="21463">MKQRGRGTGAGQGSKQRRKDCECKQYSREVCLTIFFLLLHLQVCSGAFGDSLRYEMYKWGIKVVTIEPGNFASASAQFQPETFRSGMEKVWNEMPTDIQELYGKKYVDAVTDSIVRTPQTGYSNPSMVMDDYVKALTLENPSTRYLPSGLAWKMLCNVLYFSPSWVGDLFFKATWLMWKNNRPGQLSS</sequence>
<dbReference type="Gene3D" id="3.40.50.720">
    <property type="entry name" value="NAD(P)-binding Rossmann-like Domain"/>
    <property type="match status" value="1"/>
</dbReference>
<dbReference type="GO" id="GO:0008202">
    <property type="term" value="P:steroid metabolic process"/>
    <property type="evidence" value="ECO:0007669"/>
    <property type="project" value="TreeGrafter"/>
</dbReference>
<keyword evidence="2" id="KW-1185">Reference proteome</keyword>
<dbReference type="EMBL" id="MRZV01000373">
    <property type="protein sequence ID" value="PIK51434.1"/>
    <property type="molecule type" value="Genomic_DNA"/>
</dbReference>